<dbReference type="Proteomes" id="UP001410795">
    <property type="component" value="Unassembled WGS sequence"/>
</dbReference>
<feature type="transmembrane region" description="Helical" evidence="1">
    <location>
        <begin position="119"/>
        <end position="141"/>
    </location>
</feature>
<evidence type="ECO:0000313" key="2">
    <source>
        <dbReference type="EMBL" id="GAA3650733.1"/>
    </source>
</evidence>
<feature type="transmembrane region" description="Helical" evidence="1">
    <location>
        <begin position="20"/>
        <end position="44"/>
    </location>
</feature>
<organism evidence="2 3">
    <name type="scientific">Microbacterium marinilacus</name>
    <dbReference type="NCBI Taxonomy" id="415209"/>
    <lineage>
        <taxon>Bacteria</taxon>
        <taxon>Bacillati</taxon>
        <taxon>Actinomycetota</taxon>
        <taxon>Actinomycetes</taxon>
        <taxon>Micrococcales</taxon>
        <taxon>Microbacteriaceae</taxon>
        <taxon>Microbacterium</taxon>
    </lineage>
</organism>
<feature type="transmembrane region" description="Helical" evidence="1">
    <location>
        <begin position="56"/>
        <end position="80"/>
    </location>
</feature>
<protein>
    <recommendedName>
        <fullName evidence="4">Integral membrane protein</fullName>
    </recommendedName>
</protein>
<keyword evidence="1" id="KW-0472">Membrane</keyword>
<evidence type="ECO:0008006" key="4">
    <source>
        <dbReference type="Google" id="ProtNLM"/>
    </source>
</evidence>
<comment type="caution">
    <text evidence="2">The sequence shown here is derived from an EMBL/GenBank/DDBJ whole genome shotgun (WGS) entry which is preliminary data.</text>
</comment>
<keyword evidence="3" id="KW-1185">Reference proteome</keyword>
<keyword evidence="1" id="KW-1133">Transmembrane helix</keyword>
<gene>
    <name evidence="2" type="ORF">GCM10022202_07960</name>
</gene>
<name>A0ABP7B7H9_9MICO</name>
<feature type="transmembrane region" description="Helical" evidence="1">
    <location>
        <begin position="92"/>
        <end position="113"/>
    </location>
</feature>
<evidence type="ECO:0000313" key="3">
    <source>
        <dbReference type="Proteomes" id="UP001410795"/>
    </source>
</evidence>
<keyword evidence="1" id="KW-0812">Transmembrane</keyword>
<reference evidence="3" key="1">
    <citation type="journal article" date="2019" name="Int. J. Syst. Evol. Microbiol.">
        <title>The Global Catalogue of Microorganisms (GCM) 10K type strain sequencing project: providing services to taxonomists for standard genome sequencing and annotation.</title>
        <authorList>
            <consortium name="The Broad Institute Genomics Platform"/>
            <consortium name="The Broad Institute Genome Sequencing Center for Infectious Disease"/>
            <person name="Wu L."/>
            <person name="Ma J."/>
        </authorList>
    </citation>
    <scope>NUCLEOTIDE SEQUENCE [LARGE SCALE GENOMIC DNA]</scope>
    <source>
        <strain evidence="3">JCM 16546</strain>
    </source>
</reference>
<dbReference type="EMBL" id="BAAAYV010000005">
    <property type="protein sequence ID" value="GAA3650733.1"/>
    <property type="molecule type" value="Genomic_DNA"/>
</dbReference>
<evidence type="ECO:0000256" key="1">
    <source>
        <dbReference type="SAM" id="Phobius"/>
    </source>
</evidence>
<proteinExistence type="predicted"/>
<dbReference type="RefSeq" id="WP_221855845.1">
    <property type="nucleotide sequence ID" value="NZ_BAAAYV010000005.1"/>
</dbReference>
<sequence length="145" mass="14244">MTGIQADRGTRAARGTRAGLVLSIGIALGILAIAVYVLGARAAAPVGPSTTAPSAMLVAGFAAASLIWITGAACVAHALGVTRPDRAVASRVATFALGAVPIGFVGTVLLLYAPAVPVLAAAATGLVTLALIPLGATFAVFSRLR</sequence>
<accession>A0ABP7B7H9</accession>